<dbReference type="SFLD" id="SFLDS00003">
    <property type="entry name" value="Haloacid_Dehalogenase"/>
    <property type="match status" value="1"/>
</dbReference>
<dbReference type="EMBL" id="DQUR01000130">
    <property type="protein sequence ID" value="HIP89072.1"/>
    <property type="molecule type" value="Genomic_DNA"/>
</dbReference>
<gene>
    <name evidence="5" type="ORF">EYH24_03830</name>
</gene>
<protein>
    <recommendedName>
        <fullName evidence="4">Mannosyl-3-phosphoglycerate phosphatase</fullName>
        <ecNumber evidence="4">3.1.3.70</ecNumber>
    </recommendedName>
</protein>
<evidence type="ECO:0000256" key="3">
    <source>
        <dbReference type="ARBA" id="ARBA00022842"/>
    </source>
</evidence>
<dbReference type="SFLD" id="SFLDG01140">
    <property type="entry name" value="C2.B:_Phosphomannomutase_and_P"/>
    <property type="match status" value="1"/>
</dbReference>
<sequence>MKVIFLDLDGTLIGDDYSPEPAEKVIDELKRKGFRIVFNSSKTRAEQEYYRKALNVEDPFIVETGSAIYIPKEYFPFTFNFTREGGDYFVIELGERYEVIKKALDELSEKFGLKYYGNSGVEEVMNFTRLPRQLAELAMMREYSETIFRWKDEGFIEAIKSRGLRISKGSRFYNVHGNTDKGKAAHLLLHLYSRFFGDVEAYAVGDGLNDFPLFDIVKNAFIIGNLRHPNAVNINSMEELLEVIG</sequence>
<dbReference type="Pfam" id="PF08282">
    <property type="entry name" value="Hydrolase_3"/>
    <property type="match status" value="1"/>
</dbReference>
<dbReference type="InterPro" id="IPR036412">
    <property type="entry name" value="HAD-like_sf"/>
</dbReference>
<organism evidence="5 6">
    <name type="scientific">Thermococcus paralvinellae</name>
    <dbReference type="NCBI Taxonomy" id="582419"/>
    <lineage>
        <taxon>Archaea</taxon>
        <taxon>Methanobacteriati</taxon>
        <taxon>Methanobacteriota</taxon>
        <taxon>Thermococci</taxon>
        <taxon>Thermococcales</taxon>
        <taxon>Thermococcaceae</taxon>
        <taxon>Thermococcus</taxon>
    </lineage>
</organism>
<dbReference type="AlphaFoldDB" id="A0A832ZEW8"/>
<dbReference type="InterPro" id="IPR023214">
    <property type="entry name" value="HAD_sf"/>
</dbReference>
<evidence type="ECO:0000256" key="1">
    <source>
        <dbReference type="ARBA" id="ARBA00022723"/>
    </source>
</evidence>
<dbReference type="InterPro" id="IPR006381">
    <property type="entry name" value="HAD-SF-IIB-MPGP"/>
</dbReference>
<dbReference type="PANTHER" id="PTHR10000">
    <property type="entry name" value="PHOSPHOSERINE PHOSPHATASE"/>
    <property type="match status" value="1"/>
</dbReference>
<dbReference type="Gene3D" id="3.30.980.20">
    <property type="entry name" value="Putative mannosyl-3-phosphoglycerate phosphatase, domain 2"/>
    <property type="match status" value="1"/>
</dbReference>
<dbReference type="SUPFAM" id="SSF56784">
    <property type="entry name" value="HAD-like"/>
    <property type="match status" value="1"/>
</dbReference>
<dbReference type="NCBIfam" id="TIGR01486">
    <property type="entry name" value="HAD-SF-IIB-MPGP"/>
    <property type="match status" value="1"/>
</dbReference>
<dbReference type="NCBIfam" id="TIGR01484">
    <property type="entry name" value="HAD-SF-IIB"/>
    <property type="match status" value="1"/>
</dbReference>
<evidence type="ECO:0000313" key="6">
    <source>
        <dbReference type="Proteomes" id="UP000653692"/>
    </source>
</evidence>
<proteinExistence type="predicted"/>
<dbReference type="Gene3D" id="3.40.50.1000">
    <property type="entry name" value="HAD superfamily/HAD-like"/>
    <property type="match status" value="1"/>
</dbReference>
<evidence type="ECO:0000256" key="2">
    <source>
        <dbReference type="ARBA" id="ARBA00022801"/>
    </source>
</evidence>
<dbReference type="EC" id="3.1.3.70" evidence="4"/>
<dbReference type="GO" id="GO:0051479">
    <property type="term" value="P:mannosylglycerate biosynthetic process"/>
    <property type="evidence" value="ECO:0007669"/>
    <property type="project" value="InterPro"/>
</dbReference>
<dbReference type="Proteomes" id="UP000653692">
    <property type="component" value="Unassembled WGS sequence"/>
</dbReference>
<dbReference type="GO" id="GO:0000287">
    <property type="term" value="F:magnesium ion binding"/>
    <property type="evidence" value="ECO:0007669"/>
    <property type="project" value="TreeGrafter"/>
</dbReference>
<dbReference type="InterPro" id="IPR033980">
    <property type="entry name" value="MPG_Pase_thermophiles"/>
</dbReference>
<name>A0A832ZEW8_9EURY</name>
<comment type="caution">
    <text evidence="5">The sequence shown here is derived from an EMBL/GenBank/DDBJ whole genome shotgun (WGS) entry which is preliminary data.</text>
</comment>
<dbReference type="SFLD" id="SFLDG01142">
    <property type="entry name" value="C2.B.2:_Mannosyl-3-phosphoglyc"/>
    <property type="match status" value="1"/>
</dbReference>
<keyword evidence="1" id="KW-0479">Metal-binding</keyword>
<keyword evidence="3" id="KW-0460">Magnesium</keyword>
<dbReference type="GO" id="GO:0050531">
    <property type="term" value="F:mannosyl-3-phosphoglycerate phosphatase activity"/>
    <property type="evidence" value="ECO:0007669"/>
    <property type="project" value="UniProtKB-UniRule"/>
</dbReference>
<evidence type="ECO:0000313" key="5">
    <source>
        <dbReference type="EMBL" id="HIP89072.1"/>
    </source>
</evidence>
<dbReference type="NCBIfam" id="TIGR02461">
    <property type="entry name" value="osmo_MPG_phos"/>
    <property type="match status" value="1"/>
</dbReference>
<accession>A0A832ZEW8</accession>
<dbReference type="InterPro" id="IPR006379">
    <property type="entry name" value="HAD-SF_hydro_IIB"/>
</dbReference>
<dbReference type="PANTHER" id="PTHR10000:SF8">
    <property type="entry name" value="HAD SUPERFAMILY HYDROLASE-LIKE, TYPE 3"/>
    <property type="match status" value="1"/>
</dbReference>
<evidence type="ECO:0000256" key="4">
    <source>
        <dbReference type="NCBIfam" id="TIGR02461"/>
    </source>
</evidence>
<dbReference type="GO" id="GO:0005829">
    <property type="term" value="C:cytosol"/>
    <property type="evidence" value="ECO:0007669"/>
    <property type="project" value="TreeGrafter"/>
</dbReference>
<keyword evidence="2 5" id="KW-0378">Hydrolase</keyword>
<reference evidence="5" key="1">
    <citation type="journal article" date="2020" name="ISME J.">
        <title>Gammaproteobacteria mediating utilization of methyl-, sulfur- and petroleum organic compounds in deep ocean hydrothermal plumes.</title>
        <authorList>
            <person name="Zhou Z."/>
            <person name="Liu Y."/>
            <person name="Pan J."/>
            <person name="Cron B.R."/>
            <person name="Toner B.M."/>
            <person name="Anantharaman K."/>
            <person name="Breier J.A."/>
            <person name="Dick G.J."/>
            <person name="Li M."/>
        </authorList>
    </citation>
    <scope>NUCLEOTIDE SEQUENCE</scope>
    <source>
        <strain evidence="5">SZUA-1476</strain>
    </source>
</reference>